<dbReference type="EMBL" id="QGDI01000007">
    <property type="protein sequence ID" value="PWJ12149.1"/>
    <property type="molecule type" value="Genomic_DNA"/>
</dbReference>
<evidence type="ECO:0000256" key="6">
    <source>
        <dbReference type="ARBA" id="ARBA00022723"/>
    </source>
</evidence>
<evidence type="ECO:0000256" key="11">
    <source>
        <dbReference type="ARBA" id="ARBA00023118"/>
    </source>
</evidence>
<dbReference type="InterPro" id="IPR013343">
    <property type="entry name" value="CRISPR-assoc_prot_Cas4"/>
</dbReference>
<dbReference type="GO" id="GO:0046872">
    <property type="term" value="F:metal ion binding"/>
    <property type="evidence" value="ECO:0007669"/>
    <property type="project" value="UniProtKB-KW"/>
</dbReference>
<comment type="similarity">
    <text evidence="2 13">Belongs to the CRISPR-associated exonuclease Cas4 family.</text>
</comment>
<dbReference type="GO" id="GO:0051536">
    <property type="term" value="F:iron-sulfur cluster binding"/>
    <property type="evidence" value="ECO:0007669"/>
    <property type="project" value="UniProtKB-KW"/>
</dbReference>
<dbReference type="InterPro" id="IPR051827">
    <property type="entry name" value="Cas4_exonuclease"/>
</dbReference>
<evidence type="ECO:0000313" key="16">
    <source>
        <dbReference type="Proteomes" id="UP000245720"/>
    </source>
</evidence>
<keyword evidence="12 13" id="KW-0464">Manganese</keyword>
<keyword evidence="5 13" id="KW-0540">Nuclease</keyword>
<dbReference type="RefSeq" id="WP_181380287.1">
    <property type="nucleotide sequence ID" value="NZ_QGDI01000007.1"/>
</dbReference>
<reference evidence="15 16" key="1">
    <citation type="submission" date="2018-05" db="EMBL/GenBank/DDBJ databases">
        <title>The Hungate 1000. A catalogue of reference genomes from the rumen microbiome.</title>
        <authorList>
            <person name="Kelly W."/>
        </authorList>
    </citation>
    <scope>NUCLEOTIDE SEQUENCE [LARGE SCALE GENOMIC DNA]</scope>
    <source>
        <strain evidence="15 16">SAb67</strain>
    </source>
</reference>
<evidence type="ECO:0000313" key="15">
    <source>
        <dbReference type="EMBL" id="PWJ12149.1"/>
    </source>
</evidence>
<evidence type="ECO:0000256" key="12">
    <source>
        <dbReference type="ARBA" id="ARBA00023211"/>
    </source>
</evidence>
<comment type="cofactor">
    <cofactor evidence="13">
        <name>iron-sulfur cluster</name>
        <dbReference type="ChEBI" id="CHEBI:30408"/>
    </cofactor>
</comment>
<sequence>MYSEDEYLMLSGVQHFAFCRRQWALIHIEQQWEENSRTVDGNIMHERVHDPELHEKRGELVITRAMAVSSARLGISGECDAVELRKSDNGIELYGLEGKYTVTPVEYKRGEPKEDDCDAVQLMAQALCLEDMLCCDIPFGYLYYGEIRRRVKVVFDDELRKRAEEIIQEMHELYKKQYTPKVKRRKRCNACSLKNICLPVICGNKKASDYVEQMLDTEEDK</sequence>
<proteinExistence type="inferred from homology"/>
<keyword evidence="10 13" id="KW-0411">Iron-sulfur</keyword>
<protein>
    <recommendedName>
        <fullName evidence="4 13">CRISPR-associated exonuclease Cas4</fullName>
        <ecNumber evidence="3 13">3.1.12.1</ecNumber>
    </recommendedName>
</protein>
<comment type="cofactor">
    <cofactor evidence="13">
        <name>Mg(2+)</name>
        <dbReference type="ChEBI" id="CHEBI:18420"/>
    </cofactor>
    <cofactor evidence="13">
        <name>Mn(2+)</name>
        <dbReference type="ChEBI" id="CHEBI:29035"/>
    </cofactor>
    <text evidence="13">Mg(2+) or Mn(2+) required for ssDNA cleavage activity.</text>
</comment>
<evidence type="ECO:0000256" key="3">
    <source>
        <dbReference type="ARBA" id="ARBA00012768"/>
    </source>
</evidence>
<dbReference type="InterPro" id="IPR022765">
    <property type="entry name" value="Dna2/Cas4_DUF83"/>
</dbReference>
<comment type="cofactor">
    <cofactor evidence="1">
        <name>[4Fe-4S] cluster</name>
        <dbReference type="ChEBI" id="CHEBI:49883"/>
    </cofactor>
</comment>
<comment type="function">
    <text evidence="13">CRISPR (clustered regularly interspaced short palindromic repeat) is an adaptive immune system that provides protection against mobile genetic elements (viruses, transposable elements and conjugative plasmids). CRISPR clusters contain sequences complementary to antecedent mobile elements and target invading nucleic acids. CRISPR clusters are transcribed and processed into CRISPR RNA (crRNA).</text>
</comment>
<comment type="caution">
    <text evidence="15">The sequence shown here is derived from an EMBL/GenBank/DDBJ whole genome shotgun (WGS) entry which is preliminary data.</text>
</comment>
<dbReference type="InterPro" id="IPR011604">
    <property type="entry name" value="PDDEXK-like_dom_sf"/>
</dbReference>
<dbReference type="EC" id="3.1.12.1" evidence="3 13"/>
<evidence type="ECO:0000256" key="5">
    <source>
        <dbReference type="ARBA" id="ARBA00022722"/>
    </source>
</evidence>
<keyword evidence="7 13" id="KW-0378">Hydrolase</keyword>
<dbReference type="Pfam" id="PF01930">
    <property type="entry name" value="Cas_Cas4"/>
    <property type="match status" value="1"/>
</dbReference>
<dbReference type="GO" id="GO:0051607">
    <property type="term" value="P:defense response to virus"/>
    <property type="evidence" value="ECO:0007669"/>
    <property type="project" value="UniProtKB-KW"/>
</dbReference>
<evidence type="ECO:0000256" key="1">
    <source>
        <dbReference type="ARBA" id="ARBA00001966"/>
    </source>
</evidence>
<evidence type="ECO:0000256" key="8">
    <source>
        <dbReference type="ARBA" id="ARBA00022839"/>
    </source>
</evidence>
<dbReference type="PANTHER" id="PTHR36531">
    <property type="entry name" value="CRISPR-ASSOCIATED EXONUCLEASE CAS4"/>
    <property type="match status" value="1"/>
</dbReference>
<keyword evidence="11 13" id="KW-0051">Antiviral defense</keyword>
<evidence type="ECO:0000256" key="4">
    <source>
        <dbReference type="ARBA" id="ARBA00020049"/>
    </source>
</evidence>
<accession>A0A315XYX2</accession>
<dbReference type="Proteomes" id="UP000245720">
    <property type="component" value="Unassembled WGS sequence"/>
</dbReference>
<evidence type="ECO:0000256" key="10">
    <source>
        <dbReference type="ARBA" id="ARBA00023014"/>
    </source>
</evidence>
<dbReference type="NCBIfam" id="TIGR00372">
    <property type="entry name" value="cas4"/>
    <property type="match status" value="1"/>
</dbReference>
<keyword evidence="6 13" id="KW-0479">Metal-binding</keyword>
<keyword evidence="9 13" id="KW-0408">Iron</keyword>
<feature type="domain" description="DUF83" evidence="14">
    <location>
        <begin position="11"/>
        <end position="198"/>
    </location>
</feature>
<evidence type="ECO:0000256" key="13">
    <source>
        <dbReference type="RuleBase" id="RU365022"/>
    </source>
</evidence>
<dbReference type="PANTHER" id="PTHR36531:SF6">
    <property type="entry name" value="DNA REPLICATION ATP-DEPENDENT HELICASE_NUCLEASE DNA2"/>
    <property type="match status" value="1"/>
</dbReference>
<evidence type="ECO:0000256" key="7">
    <source>
        <dbReference type="ARBA" id="ARBA00022801"/>
    </source>
</evidence>
<dbReference type="GO" id="GO:0004527">
    <property type="term" value="F:exonuclease activity"/>
    <property type="evidence" value="ECO:0007669"/>
    <property type="project" value="UniProtKB-KW"/>
</dbReference>
<name>A0A315XYX2_RUMFL</name>
<gene>
    <name evidence="15" type="ORF">IE37_01839</name>
</gene>
<evidence type="ECO:0000256" key="9">
    <source>
        <dbReference type="ARBA" id="ARBA00023004"/>
    </source>
</evidence>
<evidence type="ECO:0000259" key="14">
    <source>
        <dbReference type="Pfam" id="PF01930"/>
    </source>
</evidence>
<evidence type="ECO:0000256" key="2">
    <source>
        <dbReference type="ARBA" id="ARBA00009189"/>
    </source>
</evidence>
<keyword evidence="8 13" id="KW-0269">Exonuclease</keyword>
<dbReference type="Gene3D" id="3.90.320.10">
    <property type="match status" value="1"/>
</dbReference>
<dbReference type="AlphaFoldDB" id="A0A315XYX2"/>
<organism evidence="15 16">
    <name type="scientific">Ruminococcus flavefaciens</name>
    <dbReference type="NCBI Taxonomy" id="1265"/>
    <lineage>
        <taxon>Bacteria</taxon>
        <taxon>Bacillati</taxon>
        <taxon>Bacillota</taxon>
        <taxon>Clostridia</taxon>
        <taxon>Eubacteriales</taxon>
        <taxon>Oscillospiraceae</taxon>
        <taxon>Ruminococcus</taxon>
    </lineage>
</organism>